<dbReference type="EMBL" id="QEFC01001564">
    <property type="protein sequence ID" value="KAE9456767.1"/>
    <property type="molecule type" value="Genomic_DNA"/>
</dbReference>
<dbReference type="Pfam" id="PF25373">
    <property type="entry name" value="SBNO"/>
    <property type="match status" value="1"/>
</dbReference>
<dbReference type="InterPro" id="IPR057332">
    <property type="entry name" value="SBNO_a/b_dom"/>
</dbReference>
<feature type="region of interest" description="Disordered" evidence="1">
    <location>
        <begin position="1"/>
        <end position="20"/>
    </location>
</feature>
<dbReference type="InterPro" id="IPR039187">
    <property type="entry name" value="SNO_AAA"/>
</dbReference>
<dbReference type="GO" id="GO:0006355">
    <property type="term" value="P:regulation of DNA-templated transcription"/>
    <property type="evidence" value="ECO:0007669"/>
    <property type="project" value="InterPro"/>
</dbReference>
<dbReference type="Pfam" id="PF13871">
    <property type="entry name" value="Helicase_C_4"/>
    <property type="match status" value="2"/>
</dbReference>
<dbReference type="SUPFAM" id="SSF53784">
    <property type="entry name" value="Phosphofructokinase"/>
    <property type="match status" value="1"/>
</dbReference>
<dbReference type="OrthoDB" id="421838at2759"/>
<dbReference type="GO" id="GO:0031490">
    <property type="term" value="F:chromatin DNA binding"/>
    <property type="evidence" value="ECO:0007669"/>
    <property type="project" value="TreeGrafter"/>
</dbReference>
<dbReference type="GO" id="GO:0003872">
    <property type="term" value="F:6-phosphofructokinase activity"/>
    <property type="evidence" value="ECO:0007669"/>
    <property type="project" value="InterPro"/>
</dbReference>
<protein>
    <submittedName>
        <fullName evidence="5">Uncharacterized protein</fullName>
    </submittedName>
</protein>
<feature type="non-terminal residue" evidence="5">
    <location>
        <position position="1"/>
    </location>
</feature>
<dbReference type="AlphaFoldDB" id="A0A6A4LQF3"/>
<proteinExistence type="predicted"/>
<evidence type="ECO:0000259" key="3">
    <source>
        <dbReference type="Pfam" id="PF13872"/>
    </source>
</evidence>
<organism evidence="5 6">
    <name type="scientific">Rhododendron williamsianum</name>
    <dbReference type="NCBI Taxonomy" id="262921"/>
    <lineage>
        <taxon>Eukaryota</taxon>
        <taxon>Viridiplantae</taxon>
        <taxon>Streptophyta</taxon>
        <taxon>Embryophyta</taxon>
        <taxon>Tracheophyta</taxon>
        <taxon>Spermatophyta</taxon>
        <taxon>Magnoliopsida</taxon>
        <taxon>eudicotyledons</taxon>
        <taxon>Gunneridae</taxon>
        <taxon>Pentapetalae</taxon>
        <taxon>asterids</taxon>
        <taxon>Ericales</taxon>
        <taxon>Ericaceae</taxon>
        <taxon>Ericoideae</taxon>
        <taxon>Rhodoreae</taxon>
        <taxon>Rhododendron</taxon>
    </lineage>
</organism>
<dbReference type="InterPro" id="IPR035966">
    <property type="entry name" value="PKF_sf"/>
</dbReference>
<feature type="domain" description="Strawberry notch AAA" evidence="3">
    <location>
        <begin position="192"/>
        <end position="279"/>
    </location>
</feature>
<sequence length="793" mass="87669">MKQKRNSENDLRSSVASRKEQVMVEVRKERRMSMVGEEETFSSIKINSAIDTGEEVDDGNVVEDGGAGLASEAYVEMRIILTGSSVLFIGQHELVLEFCILGSLKKLEGAVSKLQLLESLTIDNDILVIDKPFGFDTAFEEAQRAINGAHVESDSIENGIGLVKLMGRYSAFEDSTRKKMEQDRRGSLPIFYARLPQARVIYCSAIGASEPHNLGYMVRLGLWGAATCFSNFHEFLGALEKGGIGALELVAMDMKASRMLSYKGVEFEVVEAPLEAKMMVLLVSAGCGGSVQRDWFEFGVGVSVGGGTWEVHMVEDLVLVVVWGVDRRKEESKTKEEDRVLYEGVMERKLKIPEIICFLDLPNNPLDDIIDQAMFRVYVEDVELGGNSNPPVSTNADVIDVQDDTVVEVGQNTENRLKRKVPPQRLNLKKSLEKDIDLLSGITSTKLKRMRKRLKETIEKRKNEEKETGSEEGNLGHGSLGGPDKVVEITGRQGMLVRASGGKGVTYQGRNTKDVTMEMVNMHEKQHFMDGKKLVAIISEAGSAGLLLNASGTDDDALLVLSPGCSSDKPDTIQEFMIKGKAALVSVGIVRDTSWGNGKDSGKLSGHIVDSDMHDVGRFLNRLLGLPPEIQNRLLELFVSILELLIQNAHVEGYFDSGIVDMKANIIEQQGTPKTVHVDHMSGTLSASVLLEEKQKDGLGSPNDGFFESKREWLGRRHFLLAFEGSASGLYKIVRPAVGEALREMPLAELKNKYRRILELEKARSGWEDEYECIHGPSVRLVASVRLAVDYRR</sequence>
<dbReference type="Gene3D" id="3.40.50.460">
    <property type="entry name" value="Phosphofructokinase domain"/>
    <property type="match status" value="1"/>
</dbReference>
<feature type="domain" description="SBNO alpha/beta" evidence="4">
    <location>
        <begin position="699"/>
        <end position="773"/>
    </location>
</feature>
<dbReference type="PANTHER" id="PTHR12706:SF13">
    <property type="entry name" value="PROTEIN FORGETTER 1"/>
    <property type="match status" value="1"/>
</dbReference>
<accession>A0A6A4LQF3</accession>
<feature type="region of interest" description="Disordered" evidence="1">
    <location>
        <begin position="457"/>
        <end position="482"/>
    </location>
</feature>
<evidence type="ECO:0000259" key="2">
    <source>
        <dbReference type="Pfam" id="PF13871"/>
    </source>
</evidence>
<reference evidence="5 6" key="1">
    <citation type="journal article" date="2019" name="Genome Biol. Evol.">
        <title>The Rhododendron genome and chromosomal organization provide insight into shared whole-genome duplications across the heath family (Ericaceae).</title>
        <authorList>
            <person name="Soza V.L."/>
            <person name="Lindsley D."/>
            <person name="Waalkes A."/>
            <person name="Ramage E."/>
            <person name="Patwardhan R.P."/>
            <person name="Burton J.N."/>
            <person name="Adey A."/>
            <person name="Kumar A."/>
            <person name="Qiu R."/>
            <person name="Shendure J."/>
            <person name="Hall B."/>
        </authorList>
    </citation>
    <scope>NUCLEOTIDE SEQUENCE [LARGE SCALE GENOMIC DNA]</scope>
    <source>
        <strain evidence="5">RSF 1966-606</strain>
    </source>
</reference>
<keyword evidence="6" id="KW-1185">Reference proteome</keyword>
<dbReference type="Pfam" id="PF13872">
    <property type="entry name" value="AAA_34"/>
    <property type="match status" value="1"/>
</dbReference>
<dbReference type="GO" id="GO:0005634">
    <property type="term" value="C:nucleus"/>
    <property type="evidence" value="ECO:0007669"/>
    <property type="project" value="TreeGrafter"/>
</dbReference>
<feature type="domain" description="Strawberry notch helicase C" evidence="2">
    <location>
        <begin position="573"/>
        <end position="661"/>
    </location>
</feature>
<feature type="domain" description="Strawberry notch helicase C" evidence="2">
    <location>
        <begin position="479"/>
        <end position="551"/>
    </location>
</feature>
<evidence type="ECO:0000259" key="4">
    <source>
        <dbReference type="Pfam" id="PF25373"/>
    </source>
</evidence>
<feature type="compositionally biased region" description="Basic and acidic residues" evidence="1">
    <location>
        <begin position="457"/>
        <end position="469"/>
    </location>
</feature>
<name>A0A6A4LQF3_9ERIC</name>
<dbReference type="GO" id="GO:0042393">
    <property type="term" value="F:histone binding"/>
    <property type="evidence" value="ECO:0007669"/>
    <property type="project" value="TreeGrafter"/>
</dbReference>
<dbReference type="Proteomes" id="UP000428333">
    <property type="component" value="Linkage Group LG06"/>
</dbReference>
<comment type="caution">
    <text evidence="5">The sequence shown here is derived from an EMBL/GenBank/DDBJ whole genome shotgun (WGS) entry which is preliminary data.</text>
</comment>
<dbReference type="InterPro" id="IPR026741">
    <property type="entry name" value="SNO"/>
</dbReference>
<evidence type="ECO:0000313" key="6">
    <source>
        <dbReference type="Proteomes" id="UP000428333"/>
    </source>
</evidence>
<dbReference type="InterPro" id="IPR026937">
    <property type="entry name" value="SBNO_Helicase_C_dom"/>
</dbReference>
<evidence type="ECO:0000313" key="5">
    <source>
        <dbReference type="EMBL" id="KAE9456767.1"/>
    </source>
</evidence>
<dbReference type="PANTHER" id="PTHR12706">
    <property type="entry name" value="STRAWBERRY NOTCH-RELATED"/>
    <property type="match status" value="1"/>
</dbReference>
<gene>
    <name evidence="5" type="ORF">C3L33_11331</name>
</gene>
<evidence type="ECO:0000256" key="1">
    <source>
        <dbReference type="SAM" id="MobiDB-lite"/>
    </source>
</evidence>